<comment type="function">
    <text evidence="6">The RecF protein is involved in DNA metabolism; it is required for DNA replication and normal SOS inducibility. RecF binds preferentially to single-stranded, linear DNA. It also seems to bind ATP.</text>
</comment>
<name>A0A5R9GX81_9PROT</name>
<dbReference type="GO" id="GO:0000731">
    <property type="term" value="P:DNA synthesis involved in DNA repair"/>
    <property type="evidence" value="ECO:0007669"/>
    <property type="project" value="TreeGrafter"/>
</dbReference>
<keyword evidence="6" id="KW-0234">DNA repair</keyword>
<evidence type="ECO:0000259" key="7">
    <source>
        <dbReference type="Pfam" id="PF02463"/>
    </source>
</evidence>
<dbReference type="InterPro" id="IPR003395">
    <property type="entry name" value="RecF/RecN/SMC_N"/>
</dbReference>
<dbReference type="GO" id="GO:0005524">
    <property type="term" value="F:ATP binding"/>
    <property type="evidence" value="ECO:0007669"/>
    <property type="project" value="UniProtKB-UniRule"/>
</dbReference>
<evidence type="ECO:0000256" key="3">
    <source>
        <dbReference type="ARBA" id="ARBA00022741"/>
    </source>
</evidence>
<feature type="binding site" evidence="6">
    <location>
        <begin position="37"/>
        <end position="44"/>
    </location>
    <ligand>
        <name>ATP</name>
        <dbReference type="ChEBI" id="CHEBI:30616"/>
    </ligand>
</feature>
<dbReference type="Gene3D" id="3.40.50.300">
    <property type="entry name" value="P-loop containing nucleotide triphosphate hydrolases"/>
    <property type="match status" value="1"/>
</dbReference>
<keyword evidence="9" id="KW-1185">Reference proteome</keyword>
<feature type="domain" description="RecF/RecN/SMC N-terminal" evidence="7">
    <location>
        <begin position="10"/>
        <end position="334"/>
    </location>
</feature>
<dbReference type="OrthoDB" id="5289054at2"/>
<keyword evidence="6" id="KW-0227">DNA damage</keyword>
<comment type="similarity">
    <text evidence="6">Belongs to the RecF family.</text>
</comment>
<evidence type="ECO:0000256" key="5">
    <source>
        <dbReference type="ARBA" id="ARBA00023125"/>
    </source>
</evidence>
<evidence type="ECO:0000256" key="4">
    <source>
        <dbReference type="ARBA" id="ARBA00022840"/>
    </source>
</evidence>
<accession>A0A5R9GX81</accession>
<dbReference type="Pfam" id="PF02463">
    <property type="entry name" value="SMC_N"/>
    <property type="match status" value="1"/>
</dbReference>
<keyword evidence="6" id="KW-0742">SOS response</keyword>
<dbReference type="InterPro" id="IPR001238">
    <property type="entry name" value="DNA-binding_RecF"/>
</dbReference>
<dbReference type="GO" id="GO:0006260">
    <property type="term" value="P:DNA replication"/>
    <property type="evidence" value="ECO:0007669"/>
    <property type="project" value="UniProtKB-UniRule"/>
</dbReference>
<dbReference type="Gene3D" id="1.20.1050.90">
    <property type="entry name" value="RecF/RecN/SMC, N-terminal domain"/>
    <property type="match status" value="1"/>
</dbReference>
<dbReference type="InterPro" id="IPR042174">
    <property type="entry name" value="RecF_2"/>
</dbReference>
<evidence type="ECO:0000256" key="6">
    <source>
        <dbReference type="HAMAP-Rule" id="MF_00365"/>
    </source>
</evidence>
<keyword evidence="5 6" id="KW-0238">DNA-binding</keyword>
<organism evidence="8 9">
    <name type="scientific">Mariprofundus erugo</name>
    <dbReference type="NCBI Taxonomy" id="2528639"/>
    <lineage>
        <taxon>Bacteria</taxon>
        <taxon>Pseudomonadati</taxon>
        <taxon>Pseudomonadota</taxon>
        <taxon>Candidatius Mariprofundia</taxon>
        <taxon>Mariprofundales</taxon>
        <taxon>Mariprofundaceae</taxon>
        <taxon>Mariprofundus</taxon>
    </lineage>
</organism>
<dbReference type="PANTHER" id="PTHR32182">
    <property type="entry name" value="DNA REPLICATION AND REPAIR PROTEIN RECF"/>
    <property type="match status" value="1"/>
</dbReference>
<sequence length="383" mass="43819">MTIMATPLSVRELRLSDLRCHKALSWTCTNGLNLVVGANGSGKTTLLESVYLMSHGRSFRQARDPFLLRHGEQRFVIHGQWQRFGPMHLSVEGRKGQTSIRLQGRDIQRRKDVSESFPVLVDAPQGRKLVDGAPGERRRWLDGLVMTFFEPMRLHYQHYMRALMQRSRLLRQKAGDDELVVWEQQIVTHGEPIIAARLRVISELNKLLVDEQRLTEYPVSLEINMPDYKRQEWLERLAGKREEDRRAGTLRFGPHSDTLRILFQQREIGSAGSRGQQRLAAIALKMAECGLWIRYRRLIPILLLDDCLEALDSERQCRVLERLQESHAQILMTAPAGINVPDHIDVDIQVLSAQGTWAADDRNGRNTMVSKAIKLVNGLEEAA</sequence>
<reference evidence="8 9" key="1">
    <citation type="journal article" date="2019" name="Appl. Environ. Microbiol.">
        <title>Environmental Evidence and Genomic Insight of Iron-oxidizing Bacteria Preference Towards More Corrosion Resistant Stainless Steel at Higher Salinities.</title>
        <authorList>
            <person name="Garrison C.E."/>
            <person name="Price K.A."/>
            <person name="Field E.K."/>
        </authorList>
    </citation>
    <scope>NUCLEOTIDE SEQUENCE [LARGE SCALE GENOMIC DNA]</scope>
    <source>
        <strain evidence="8 9">P3</strain>
    </source>
</reference>
<dbReference type="GO" id="GO:0009432">
    <property type="term" value="P:SOS response"/>
    <property type="evidence" value="ECO:0007669"/>
    <property type="project" value="UniProtKB-UniRule"/>
</dbReference>
<dbReference type="EMBL" id="VBRY01000002">
    <property type="protein sequence ID" value="TLS68763.1"/>
    <property type="molecule type" value="Genomic_DNA"/>
</dbReference>
<dbReference type="InterPro" id="IPR027417">
    <property type="entry name" value="P-loop_NTPase"/>
</dbReference>
<evidence type="ECO:0000256" key="2">
    <source>
        <dbReference type="ARBA" id="ARBA00022705"/>
    </source>
</evidence>
<dbReference type="Proteomes" id="UP000306585">
    <property type="component" value="Unassembled WGS sequence"/>
</dbReference>
<dbReference type="NCBIfam" id="TIGR00611">
    <property type="entry name" value="recf"/>
    <property type="match status" value="1"/>
</dbReference>
<comment type="subcellular location">
    <subcellularLocation>
        <location evidence="6">Cytoplasm</location>
    </subcellularLocation>
</comment>
<evidence type="ECO:0000256" key="1">
    <source>
        <dbReference type="ARBA" id="ARBA00022490"/>
    </source>
</evidence>
<comment type="caution">
    <text evidence="8">The sequence shown here is derived from an EMBL/GenBank/DDBJ whole genome shotgun (WGS) entry which is preliminary data.</text>
</comment>
<dbReference type="PANTHER" id="PTHR32182:SF0">
    <property type="entry name" value="DNA REPLICATION AND REPAIR PROTEIN RECF"/>
    <property type="match status" value="1"/>
</dbReference>
<keyword evidence="2 6" id="KW-0235">DNA replication</keyword>
<dbReference type="GO" id="GO:0005737">
    <property type="term" value="C:cytoplasm"/>
    <property type="evidence" value="ECO:0007669"/>
    <property type="project" value="UniProtKB-SubCell"/>
</dbReference>
<protein>
    <recommendedName>
        <fullName evidence="6">DNA replication and repair protein RecF</fullName>
    </recommendedName>
</protein>
<keyword evidence="3 6" id="KW-0547">Nucleotide-binding</keyword>
<evidence type="ECO:0000313" key="9">
    <source>
        <dbReference type="Proteomes" id="UP000306585"/>
    </source>
</evidence>
<dbReference type="HAMAP" id="MF_00365">
    <property type="entry name" value="RecF"/>
    <property type="match status" value="1"/>
</dbReference>
<keyword evidence="1 6" id="KW-0963">Cytoplasm</keyword>
<dbReference type="GO" id="GO:0006302">
    <property type="term" value="P:double-strand break repair"/>
    <property type="evidence" value="ECO:0007669"/>
    <property type="project" value="TreeGrafter"/>
</dbReference>
<gene>
    <name evidence="6 8" type="primary">recF</name>
    <name evidence="8" type="ORF">FEF65_03450</name>
</gene>
<proteinExistence type="inferred from homology"/>
<keyword evidence="4 6" id="KW-0067">ATP-binding</keyword>
<dbReference type="SUPFAM" id="SSF52540">
    <property type="entry name" value="P-loop containing nucleoside triphosphate hydrolases"/>
    <property type="match status" value="1"/>
</dbReference>
<evidence type="ECO:0000313" key="8">
    <source>
        <dbReference type="EMBL" id="TLS68763.1"/>
    </source>
</evidence>
<dbReference type="AlphaFoldDB" id="A0A5R9GX81"/>
<dbReference type="GO" id="GO:0003697">
    <property type="term" value="F:single-stranded DNA binding"/>
    <property type="evidence" value="ECO:0007669"/>
    <property type="project" value="UniProtKB-UniRule"/>
</dbReference>